<dbReference type="PANTHER" id="PTHR30561">
    <property type="entry name" value="SMR FAMILY PROTON-DEPENDENT DRUG EFFLUX TRANSPORTER SUGE"/>
    <property type="match status" value="1"/>
</dbReference>
<keyword evidence="10" id="KW-1185">Reference proteome</keyword>
<dbReference type="InterPro" id="IPR000390">
    <property type="entry name" value="Small_drug/metabolite_transptr"/>
</dbReference>
<evidence type="ECO:0000256" key="8">
    <source>
        <dbReference type="SAM" id="Phobius"/>
    </source>
</evidence>
<evidence type="ECO:0000256" key="6">
    <source>
        <dbReference type="ARBA" id="ARBA00023136"/>
    </source>
</evidence>
<dbReference type="Gene3D" id="1.10.3730.20">
    <property type="match status" value="1"/>
</dbReference>
<dbReference type="InterPro" id="IPR037185">
    <property type="entry name" value="EmrE-like"/>
</dbReference>
<dbReference type="EMBL" id="FTOC01000002">
    <property type="protein sequence ID" value="SIS39937.1"/>
    <property type="molecule type" value="Genomic_DNA"/>
</dbReference>
<evidence type="ECO:0000256" key="5">
    <source>
        <dbReference type="ARBA" id="ARBA00022989"/>
    </source>
</evidence>
<name>A0A1N7ISC4_9BACI</name>
<dbReference type="PANTHER" id="PTHR30561:SF0">
    <property type="entry name" value="GUANIDINIUM EXPORTER"/>
    <property type="match status" value="1"/>
</dbReference>
<dbReference type="FunFam" id="1.10.3730.20:FF:000001">
    <property type="entry name" value="Quaternary ammonium compound resistance transporter SugE"/>
    <property type="match status" value="1"/>
</dbReference>
<dbReference type="InterPro" id="IPR045324">
    <property type="entry name" value="Small_multidrug_res"/>
</dbReference>
<organism evidence="9 10">
    <name type="scientific">Salimicrobium flavidum</name>
    <dbReference type="NCBI Taxonomy" id="570947"/>
    <lineage>
        <taxon>Bacteria</taxon>
        <taxon>Bacillati</taxon>
        <taxon>Bacillota</taxon>
        <taxon>Bacilli</taxon>
        <taxon>Bacillales</taxon>
        <taxon>Bacillaceae</taxon>
        <taxon>Salimicrobium</taxon>
    </lineage>
</organism>
<accession>A0A1N7ISC4</accession>
<dbReference type="GO" id="GO:0022857">
    <property type="term" value="F:transmembrane transporter activity"/>
    <property type="evidence" value="ECO:0007669"/>
    <property type="project" value="InterPro"/>
</dbReference>
<proteinExistence type="inferred from homology"/>
<protein>
    <submittedName>
        <fullName evidence="9">Paired small multidrug resistance pump</fullName>
    </submittedName>
</protein>
<dbReference type="SUPFAM" id="SSF103481">
    <property type="entry name" value="Multidrug resistance efflux transporter EmrE"/>
    <property type="match status" value="1"/>
</dbReference>
<dbReference type="Proteomes" id="UP000187608">
    <property type="component" value="Unassembled WGS sequence"/>
</dbReference>
<dbReference type="RefSeq" id="WP_076557001.1">
    <property type="nucleotide sequence ID" value="NZ_FTOC01000002.1"/>
</dbReference>
<feature type="transmembrane region" description="Helical" evidence="8">
    <location>
        <begin position="87"/>
        <end position="104"/>
    </location>
</feature>
<evidence type="ECO:0000256" key="3">
    <source>
        <dbReference type="ARBA" id="ARBA00022475"/>
    </source>
</evidence>
<evidence type="ECO:0000313" key="9">
    <source>
        <dbReference type="EMBL" id="SIS39937.1"/>
    </source>
</evidence>
<evidence type="ECO:0000256" key="4">
    <source>
        <dbReference type="ARBA" id="ARBA00022692"/>
    </source>
</evidence>
<keyword evidence="5 8" id="KW-1133">Transmembrane helix</keyword>
<evidence type="ECO:0000256" key="7">
    <source>
        <dbReference type="RuleBase" id="RU003942"/>
    </source>
</evidence>
<keyword evidence="3" id="KW-1003">Cell membrane</keyword>
<comment type="similarity">
    <text evidence="7">Belongs to the drug/metabolite transporter (DMT) superfamily. Small multidrug resistance (SMR) (TC 2.A.7.1) family.</text>
</comment>
<dbReference type="GO" id="GO:0005886">
    <property type="term" value="C:plasma membrane"/>
    <property type="evidence" value="ECO:0007669"/>
    <property type="project" value="UniProtKB-SubCell"/>
</dbReference>
<feature type="transmembrane region" description="Helical" evidence="8">
    <location>
        <begin position="32"/>
        <end position="50"/>
    </location>
</feature>
<comment type="subcellular location">
    <subcellularLocation>
        <location evidence="1 7">Cell membrane</location>
        <topology evidence="1 7">Multi-pass membrane protein</topology>
    </subcellularLocation>
</comment>
<evidence type="ECO:0000256" key="2">
    <source>
        <dbReference type="ARBA" id="ARBA00022448"/>
    </source>
</evidence>
<keyword evidence="2" id="KW-0813">Transport</keyword>
<keyword evidence="6 8" id="KW-0472">Membrane</keyword>
<evidence type="ECO:0000256" key="1">
    <source>
        <dbReference type="ARBA" id="ARBA00004651"/>
    </source>
</evidence>
<sequence length="106" mass="11379">MAWTYLMIAGLGEMFGVLMINKFHIERTLTSLLLLITGFSASFLFLALSMETLPMGLAYAVWTGIGAAGGAIFGMLLYGEPKDGKRIFFLSLIIAAVVGLKLVSPS</sequence>
<reference evidence="10" key="1">
    <citation type="submission" date="2017-01" db="EMBL/GenBank/DDBJ databases">
        <authorList>
            <person name="Varghese N."/>
            <person name="Submissions S."/>
        </authorList>
    </citation>
    <scope>NUCLEOTIDE SEQUENCE [LARGE SCALE GENOMIC DNA]</scope>
    <source>
        <strain evidence="10">DSM 23127</strain>
    </source>
</reference>
<gene>
    <name evidence="9" type="ORF">SAMN05421687_10289</name>
</gene>
<feature type="transmembrane region" description="Helical" evidence="8">
    <location>
        <begin position="56"/>
        <end position="78"/>
    </location>
</feature>
<dbReference type="AlphaFoldDB" id="A0A1N7ISC4"/>
<keyword evidence="4 7" id="KW-0812">Transmembrane</keyword>
<dbReference type="STRING" id="570947.SAMN05421687_10289"/>
<evidence type="ECO:0000313" key="10">
    <source>
        <dbReference type="Proteomes" id="UP000187608"/>
    </source>
</evidence>
<dbReference type="Pfam" id="PF00893">
    <property type="entry name" value="Multi_Drug_Res"/>
    <property type="match status" value="1"/>
</dbReference>
<dbReference type="OrthoDB" id="21828at2"/>